<dbReference type="Pfam" id="PF00646">
    <property type="entry name" value="F-box"/>
    <property type="match status" value="1"/>
</dbReference>
<dbReference type="AlphaFoldDB" id="A0A0D3CV13"/>
<reference evidence="2" key="2">
    <citation type="submission" date="2015-03" db="UniProtKB">
        <authorList>
            <consortium name="EnsemblPlants"/>
        </authorList>
    </citation>
    <scope>IDENTIFICATION</scope>
</reference>
<evidence type="ECO:0000259" key="1">
    <source>
        <dbReference type="PROSITE" id="PS50181"/>
    </source>
</evidence>
<accession>A0A0D3CV13</accession>
<dbReference type="PANTHER" id="PTHR24414">
    <property type="entry name" value="F-BOX/KELCH-REPEAT PROTEIN SKIP4"/>
    <property type="match status" value="1"/>
</dbReference>
<name>A0A0D3CV13_BRAOL</name>
<dbReference type="SMART" id="SM00256">
    <property type="entry name" value="FBOX"/>
    <property type="match status" value="1"/>
</dbReference>
<dbReference type="Gramene" id="Bo6g077300.1">
    <property type="protein sequence ID" value="Bo6g077300.1"/>
    <property type="gene ID" value="Bo6g077300"/>
</dbReference>
<dbReference type="EnsemblPlants" id="Bo6g077300.1">
    <property type="protein sequence ID" value="Bo6g077300.1"/>
    <property type="gene ID" value="Bo6g077300"/>
</dbReference>
<dbReference type="PROSITE" id="PS50181">
    <property type="entry name" value="FBOX"/>
    <property type="match status" value="1"/>
</dbReference>
<evidence type="ECO:0000313" key="2">
    <source>
        <dbReference type="EnsemblPlants" id="Bo6g077300.1"/>
    </source>
</evidence>
<evidence type="ECO:0000313" key="3">
    <source>
        <dbReference type="Proteomes" id="UP000032141"/>
    </source>
</evidence>
<dbReference type="Proteomes" id="UP000032141">
    <property type="component" value="Chromosome C6"/>
</dbReference>
<reference evidence="2 3" key="1">
    <citation type="journal article" date="2014" name="Genome Biol.">
        <title>Transcriptome and methylome profiling reveals relics of genome dominance in the mesopolyploid Brassica oleracea.</title>
        <authorList>
            <person name="Parkin I.A."/>
            <person name="Koh C."/>
            <person name="Tang H."/>
            <person name="Robinson S.J."/>
            <person name="Kagale S."/>
            <person name="Clarke W.E."/>
            <person name="Town C.D."/>
            <person name="Nixon J."/>
            <person name="Krishnakumar V."/>
            <person name="Bidwell S.L."/>
            <person name="Denoeud F."/>
            <person name="Belcram H."/>
            <person name="Links M.G."/>
            <person name="Just J."/>
            <person name="Clarke C."/>
            <person name="Bender T."/>
            <person name="Huebert T."/>
            <person name="Mason A.S."/>
            <person name="Pires J.C."/>
            <person name="Barker G."/>
            <person name="Moore J."/>
            <person name="Walley P.G."/>
            <person name="Manoli S."/>
            <person name="Batley J."/>
            <person name="Edwards D."/>
            <person name="Nelson M.N."/>
            <person name="Wang X."/>
            <person name="Paterson A.H."/>
            <person name="King G."/>
            <person name="Bancroft I."/>
            <person name="Chalhoub B."/>
            <person name="Sharpe A.G."/>
        </authorList>
    </citation>
    <scope>NUCLEOTIDE SEQUENCE</scope>
    <source>
        <strain evidence="2 3">cv. TO1000</strain>
    </source>
</reference>
<proteinExistence type="predicted"/>
<dbReference type="CDD" id="cd22152">
    <property type="entry name" value="F-box_AtAFR-like"/>
    <property type="match status" value="1"/>
</dbReference>
<dbReference type="PANTHER" id="PTHR24414:SF99">
    <property type="entry name" value="F-BOX DOMAIN-CONTAINING PROTEIN"/>
    <property type="match status" value="1"/>
</dbReference>
<dbReference type="SUPFAM" id="SSF81383">
    <property type="entry name" value="F-box domain"/>
    <property type="match status" value="1"/>
</dbReference>
<feature type="domain" description="F-box" evidence="1">
    <location>
        <begin position="7"/>
        <end position="55"/>
    </location>
</feature>
<dbReference type="InterPro" id="IPR001810">
    <property type="entry name" value="F-box_dom"/>
</dbReference>
<dbReference type="InterPro" id="IPR050354">
    <property type="entry name" value="F-box/kelch-repeat_ARATH"/>
</dbReference>
<dbReference type="eggNOG" id="KOG1072">
    <property type="taxonomic scope" value="Eukaryota"/>
</dbReference>
<dbReference type="STRING" id="109376.A0A0D3CV13"/>
<keyword evidence="3" id="KW-1185">Reference proteome</keyword>
<sequence length="120" mass="14268">MSKEAPSWSFSSLPDDIILNVLARVPRRYQPILSCVSKKLRSLVRSSELQITRSLRGKEDRFYVGFREAYSSYETWDSYHWFTFTESHHRLASIPFASSPNWLWISQQDELIQCPWSFTW</sequence>
<protein>
    <recommendedName>
        <fullName evidence="1">F-box domain-containing protein</fullName>
    </recommendedName>
</protein>
<dbReference type="InterPro" id="IPR036047">
    <property type="entry name" value="F-box-like_dom_sf"/>
</dbReference>
<dbReference type="HOGENOM" id="CLU_2052911_0_0_1"/>
<organism evidence="2 3">
    <name type="scientific">Brassica oleracea var. oleracea</name>
    <dbReference type="NCBI Taxonomy" id="109376"/>
    <lineage>
        <taxon>Eukaryota</taxon>
        <taxon>Viridiplantae</taxon>
        <taxon>Streptophyta</taxon>
        <taxon>Embryophyta</taxon>
        <taxon>Tracheophyta</taxon>
        <taxon>Spermatophyta</taxon>
        <taxon>Magnoliopsida</taxon>
        <taxon>eudicotyledons</taxon>
        <taxon>Gunneridae</taxon>
        <taxon>Pentapetalae</taxon>
        <taxon>rosids</taxon>
        <taxon>malvids</taxon>
        <taxon>Brassicales</taxon>
        <taxon>Brassicaceae</taxon>
        <taxon>Brassiceae</taxon>
        <taxon>Brassica</taxon>
    </lineage>
</organism>